<dbReference type="EMBL" id="JAUOEL010000004">
    <property type="protein sequence ID" value="MDO5974927.1"/>
    <property type="molecule type" value="Genomic_DNA"/>
</dbReference>
<proteinExistence type="predicted"/>
<evidence type="ECO:0000313" key="1">
    <source>
        <dbReference type="EMBL" id="MDO5974927.1"/>
    </source>
</evidence>
<dbReference type="RefSeq" id="WP_303302079.1">
    <property type="nucleotide sequence ID" value="NZ_BAABDA010000018.1"/>
</dbReference>
<evidence type="ECO:0000313" key="2">
    <source>
        <dbReference type="Proteomes" id="UP001176806"/>
    </source>
</evidence>
<protein>
    <submittedName>
        <fullName evidence="1">Uncharacterized protein</fullName>
    </submittedName>
</protein>
<name>A0ABT8WP22_9FLAO</name>
<organism evidence="1 2">
    <name type="scientific">Flavivirga jejuensis</name>
    <dbReference type="NCBI Taxonomy" id="870487"/>
    <lineage>
        <taxon>Bacteria</taxon>
        <taxon>Pseudomonadati</taxon>
        <taxon>Bacteroidota</taxon>
        <taxon>Flavobacteriia</taxon>
        <taxon>Flavobacteriales</taxon>
        <taxon>Flavobacteriaceae</taxon>
        <taxon>Flavivirga</taxon>
    </lineage>
</organism>
<keyword evidence="2" id="KW-1185">Reference proteome</keyword>
<gene>
    <name evidence="1" type="ORF">Q4Q40_12080</name>
</gene>
<sequence length="320" mass="36366">MYEQLKKSRKNKSKMIVNSIDKKGRNIKQGFGFVESSGGTITQRKPQRVMNHDMSVRQKSADQRIMSKLLSSERTQEYCNVLQRRLKVSSGTFSKDYSNLRWAKEQGTEVGGQNSGQAQTISERLGYFFEGNFNHNEALNMMNAHMVASSFGGDGSNVDNVRVWSRTFENNIWTPQEQEIHGELRIGLGHSPDWDSFDNEAVNDVETNEDAKLTVTPIMGLPAWWNGVNQIMIARYQDDLDEGIVWSNNNDIEAWNTLQDLIIKHIPREVGTSWSLRTSVSGIKHNDLSLFPQLNLKPLESMLEESDVYGGFGFFDQSSD</sequence>
<dbReference type="Proteomes" id="UP001176806">
    <property type="component" value="Unassembled WGS sequence"/>
</dbReference>
<comment type="caution">
    <text evidence="1">The sequence shown here is derived from an EMBL/GenBank/DDBJ whole genome shotgun (WGS) entry which is preliminary data.</text>
</comment>
<reference evidence="1" key="1">
    <citation type="submission" date="2023-07" db="EMBL/GenBank/DDBJ databases">
        <title>Two novel species in the genus Flavivirga.</title>
        <authorList>
            <person name="Kwon K."/>
        </authorList>
    </citation>
    <scope>NUCLEOTIDE SEQUENCE</scope>
    <source>
        <strain evidence="1">KACC 14158</strain>
    </source>
</reference>
<accession>A0ABT8WP22</accession>